<feature type="region of interest" description="Disordered" evidence="1">
    <location>
        <begin position="642"/>
        <end position="725"/>
    </location>
</feature>
<gene>
    <name evidence="2" type="ORF">LAMI_0H02542G</name>
</gene>
<name>A0A1G4KE44_9SACH</name>
<proteinExistence type="predicted"/>
<dbReference type="Gene3D" id="3.40.50.620">
    <property type="entry name" value="HUPs"/>
    <property type="match status" value="1"/>
</dbReference>
<feature type="compositionally biased region" description="Low complexity" evidence="1">
    <location>
        <begin position="648"/>
        <end position="657"/>
    </location>
</feature>
<dbReference type="OrthoDB" id="843225at2759"/>
<feature type="region of interest" description="Disordered" evidence="1">
    <location>
        <begin position="281"/>
        <end position="306"/>
    </location>
</feature>
<protein>
    <submittedName>
        <fullName evidence="2">LAMI_0H02542g1_1</fullName>
    </submittedName>
</protein>
<feature type="compositionally biased region" description="Basic and acidic residues" evidence="1">
    <location>
        <begin position="692"/>
        <end position="704"/>
    </location>
</feature>
<dbReference type="Proteomes" id="UP000191024">
    <property type="component" value="Chromosome H"/>
</dbReference>
<dbReference type="InterPro" id="IPR014729">
    <property type="entry name" value="Rossmann-like_a/b/a_fold"/>
</dbReference>
<accession>A0A1G4KE44</accession>
<feature type="compositionally biased region" description="Polar residues" evidence="1">
    <location>
        <begin position="13"/>
        <end position="24"/>
    </location>
</feature>
<sequence>MRKAVTSAGMEVSTKTKNSSQNGSEIRDKELKLPSALKGPDEMSTQAEESESETFLPSVSFDTVPFLAGTACEAYDSDVEDPFLDYTEEEYYDNENSLAVSPYPRESFHWDYPGYVTPEKSSPPKIGGFSSLDATLEGLDGIHIGSNGKITRSDYPTRPTIVNDAFILSRTHRRWNSLWEARKSRIDGRAASPKTFFRFPQILFPKPPNKTVSDGFTPLSKEEKKKSKILNEIVGYTNAPRTILCHVSGRKYTWVALDWLVRSFSKDVDHLVVISNLPRRTGQRGRSRSRSRCSRRNISVGRNDDSDSDYRYRRAQSVDSKSERFKTKHDCWIEWASGYDIADIKEALNSLFNYIVAILSPQKAIKVTVEIVVGRATRIMSQALNVYSPNLVVLGTPRSKDTDSLVLWKSRALTDKLCQSFPVPVILVPAQKLANFETELLRELREGAKSRATVEGYSRNLSATNQNRDIDSSSSGMNTPSSYDSGASTGSWISRKKETIDVGGDDGVLKEMQVLRNKTKLRFDHIKKDSSLSEDDKLIEEVDAVFKSSLDGLKKLEEQNKSGASSGRLRHLMPPDDGRSSHSRRSMIDVAESPKSRRATPKITIDDSGALAAPKRVSQIKFAPGVKKNDISDLERSLSYDPVLRPMSSQSSRSSSSDVNLRKVRSAGGKPSKAKTERKRSRGFLSLFKGSSGDKSENYHETEKTSTSSEASRKKKSSFWGKGFG</sequence>
<evidence type="ECO:0000256" key="1">
    <source>
        <dbReference type="SAM" id="MobiDB-lite"/>
    </source>
</evidence>
<reference evidence="3" key="1">
    <citation type="submission" date="2016-03" db="EMBL/GenBank/DDBJ databases">
        <authorList>
            <person name="Devillers H."/>
        </authorList>
    </citation>
    <scope>NUCLEOTIDE SEQUENCE [LARGE SCALE GENOMIC DNA]</scope>
</reference>
<feature type="compositionally biased region" description="Polar residues" evidence="1">
    <location>
        <begin position="459"/>
        <end position="490"/>
    </location>
</feature>
<dbReference type="STRING" id="1230905.A0A1G4KE44"/>
<evidence type="ECO:0000313" key="2">
    <source>
        <dbReference type="EMBL" id="SCV02740.1"/>
    </source>
</evidence>
<feature type="compositionally biased region" description="Basic residues" evidence="1">
    <location>
        <begin position="672"/>
        <end position="682"/>
    </location>
</feature>
<evidence type="ECO:0000313" key="3">
    <source>
        <dbReference type="Proteomes" id="UP000191024"/>
    </source>
</evidence>
<feature type="region of interest" description="Disordered" evidence="1">
    <location>
        <begin position="457"/>
        <end position="490"/>
    </location>
</feature>
<feature type="region of interest" description="Disordered" evidence="1">
    <location>
        <begin position="558"/>
        <end position="607"/>
    </location>
</feature>
<feature type="compositionally biased region" description="Polar residues" evidence="1">
    <location>
        <begin position="43"/>
        <end position="56"/>
    </location>
</feature>
<feature type="compositionally biased region" description="Basic residues" evidence="1">
    <location>
        <begin position="281"/>
        <end position="295"/>
    </location>
</feature>
<keyword evidence="3" id="KW-1185">Reference proteome</keyword>
<dbReference type="EMBL" id="LT598468">
    <property type="protein sequence ID" value="SCV02740.1"/>
    <property type="molecule type" value="Genomic_DNA"/>
</dbReference>
<dbReference type="AlphaFoldDB" id="A0A1G4KE44"/>
<organism evidence="2 3">
    <name type="scientific">Lachancea mirantina</name>
    <dbReference type="NCBI Taxonomy" id="1230905"/>
    <lineage>
        <taxon>Eukaryota</taxon>
        <taxon>Fungi</taxon>
        <taxon>Dikarya</taxon>
        <taxon>Ascomycota</taxon>
        <taxon>Saccharomycotina</taxon>
        <taxon>Saccharomycetes</taxon>
        <taxon>Saccharomycetales</taxon>
        <taxon>Saccharomycetaceae</taxon>
        <taxon>Lachancea</taxon>
    </lineage>
</organism>
<feature type="region of interest" description="Disordered" evidence="1">
    <location>
        <begin position="1"/>
        <end position="56"/>
    </location>
</feature>